<reference evidence="1" key="1">
    <citation type="submission" date="2023-08" db="EMBL/GenBank/DDBJ databases">
        <title>The draft genome of Tsukamurella strandjordii strain 050030.</title>
        <authorList>
            <person name="Zhao F."/>
            <person name="Feng Y."/>
            <person name="Zong Z."/>
        </authorList>
    </citation>
    <scope>NUCLEOTIDE SEQUENCE</scope>
    <source>
        <strain evidence="1">050030</strain>
    </source>
</reference>
<sequence>MSNFTTREVAETLDTDAKTFRKFLRSVGYDKRAEEGRARYAFDSKDVTALTEQYAAYIARETATDAEPANPFADAIAAYDKLTDKQRMAAENRLNDIDMNLNCNAAGSGRFEHVIVAMIEVARKAKRPVAKLTDAQVNDIIEASA</sequence>
<dbReference type="AlphaFoldDB" id="A0AA90SLR5"/>
<dbReference type="RefSeq" id="WP_305111376.1">
    <property type="nucleotide sequence ID" value="NZ_JAUTIX010000003.1"/>
</dbReference>
<organism evidence="1 2">
    <name type="scientific">Tsukamurella strandjordii</name>
    <dbReference type="NCBI Taxonomy" id="147577"/>
    <lineage>
        <taxon>Bacteria</taxon>
        <taxon>Bacillati</taxon>
        <taxon>Actinomycetota</taxon>
        <taxon>Actinomycetes</taxon>
        <taxon>Mycobacteriales</taxon>
        <taxon>Tsukamurellaceae</taxon>
        <taxon>Tsukamurella</taxon>
    </lineage>
</organism>
<comment type="caution">
    <text evidence="1">The sequence shown here is derived from an EMBL/GenBank/DDBJ whole genome shotgun (WGS) entry which is preliminary data.</text>
</comment>
<evidence type="ECO:0000313" key="2">
    <source>
        <dbReference type="Proteomes" id="UP001178281"/>
    </source>
</evidence>
<accession>A0AA90SLR5</accession>
<proteinExistence type="predicted"/>
<gene>
    <name evidence="1" type="ORF">Q7X28_11440</name>
</gene>
<name>A0AA90SLR5_9ACTN</name>
<keyword evidence="2" id="KW-1185">Reference proteome</keyword>
<dbReference type="EMBL" id="JAUTIX010000003">
    <property type="protein sequence ID" value="MDP0398542.1"/>
    <property type="molecule type" value="Genomic_DNA"/>
</dbReference>
<dbReference type="Proteomes" id="UP001178281">
    <property type="component" value="Unassembled WGS sequence"/>
</dbReference>
<protein>
    <submittedName>
        <fullName evidence="1">Uncharacterized protein</fullName>
    </submittedName>
</protein>
<evidence type="ECO:0000313" key="1">
    <source>
        <dbReference type="EMBL" id="MDP0398542.1"/>
    </source>
</evidence>